<feature type="domain" description="PrcB C-terminal" evidence="1">
    <location>
        <begin position="73"/>
        <end position="129"/>
    </location>
</feature>
<dbReference type="GO" id="GO:0006508">
    <property type="term" value="P:proteolysis"/>
    <property type="evidence" value="ECO:0007669"/>
    <property type="project" value="UniProtKB-KW"/>
</dbReference>
<reference evidence="2 3" key="1">
    <citation type="submission" date="2020-08" db="EMBL/GenBank/DDBJ databases">
        <title>Genome public.</title>
        <authorList>
            <person name="Liu C."/>
            <person name="Sun Q."/>
        </authorList>
    </citation>
    <scope>NUCLEOTIDE SEQUENCE [LARGE SCALE GENOMIC DNA]</scope>
    <source>
        <strain evidence="2 3">3_YM_SP_D4_24.mj</strain>
    </source>
</reference>
<keyword evidence="2" id="KW-0378">Hydrolase</keyword>
<sequence>MRQKIHTGVLLWSVVIILLALSGCSIEKVSAQKQDKIEYTILKEAEFPEKVQELIEENKTKEFQLTYQEQGNLYLIKGYGEQKTGGYSIRIEDVSLWENAIHVQTMLIGPKEENLKDEPSYPYLVIRMEYRDEPVIFE</sequence>
<dbReference type="PROSITE" id="PS51257">
    <property type="entry name" value="PROKAR_LIPOPROTEIN"/>
    <property type="match status" value="1"/>
</dbReference>
<name>A0ABR7PDB0_9FIRM</name>
<organism evidence="2 3">
    <name type="scientific">Blautia stercoris</name>
    <dbReference type="NCBI Taxonomy" id="871664"/>
    <lineage>
        <taxon>Bacteria</taxon>
        <taxon>Bacillati</taxon>
        <taxon>Bacillota</taxon>
        <taxon>Clostridia</taxon>
        <taxon>Lachnospirales</taxon>
        <taxon>Lachnospiraceae</taxon>
        <taxon>Blautia</taxon>
    </lineage>
</organism>
<gene>
    <name evidence="2" type="ORF">H8712_11610</name>
</gene>
<evidence type="ECO:0000313" key="2">
    <source>
        <dbReference type="EMBL" id="MBC8629252.1"/>
    </source>
</evidence>
<keyword evidence="2" id="KW-0645">Protease</keyword>
<comment type="caution">
    <text evidence="2">The sequence shown here is derived from an EMBL/GenBank/DDBJ whole genome shotgun (WGS) entry which is preliminary data.</text>
</comment>
<dbReference type="Pfam" id="PF14343">
    <property type="entry name" value="PrcB_C"/>
    <property type="match status" value="1"/>
</dbReference>
<accession>A0ABR7PDB0</accession>
<proteinExistence type="predicted"/>
<keyword evidence="3" id="KW-1185">Reference proteome</keyword>
<evidence type="ECO:0000259" key="1">
    <source>
        <dbReference type="Pfam" id="PF14343"/>
    </source>
</evidence>
<dbReference type="Proteomes" id="UP000661649">
    <property type="component" value="Unassembled WGS sequence"/>
</dbReference>
<evidence type="ECO:0000313" key="3">
    <source>
        <dbReference type="Proteomes" id="UP000661649"/>
    </source>
</evidence>
<dbReference type="EMBL" id="JACRTP010000004">
    <property type="protein sequence ID" value="MBC8629252.1"/>
    <property type="molecule type" value="Genomic_DNA"/>
</dbReference>
<dbReference type="GO" id="GO:0008233">
    <property type="term" value="F:peptidase activity"/>
    <property type="evidence" value="ECO:0007669"/>
    <property type="project" value="UniProtKB-KW"/>
</dbReference>
<dbReference type="InterPro" id="IPR025748">
    <property type="entry name" value="PrcB_C_dom"/>
</dbReference>
<protein>
    <submittedName>
        <fullName evidence="2">Protease complex subunit PrcB family protein</fullName>
    </submittedName>
</protein>
<dbReference type="RefSeq" id="WP_118701392.1">
    <property type="nucleotide sequence ID" value="NZ_JACRTP010000004.1"/>
</dbReference>